<comment type="function">
    <text evidence="1">Part of the ABC transporter complex PstSACB involved in phosphate import.</text>
</comment>
<keyword evidence="9" id="KW-1133">Transmembrane helix</keyword>
<proteinExistence type="inferred from homology"/>
<dbReference type="PANTHER" id="PTHR30570">
    <property type="entry name" value="PERIPLASMIC PHOSPHATE BINDING COMPONENT OF PHOSPHATE ABC TRANSPORTER"/>
    <property type="match status" value="1"/>
</dbReference>
<keyword evidence="12" id="KW-1185">Reference proteome</keyword>
<evidence type="ECO:0000256" key="5">
    <source>
        <dbReference type="ARBA" id="ARBA00022592"/>
    </source>
</evidence>
<evidence type="ECO:0000256" key="1">
    <source>
        <dbReference type="ARBA" id="ARBA00002841"/>
    </source>
</evidence>
<protein>
    <recommendedName>
        <fullName evidence="10">PBP domain-containing protein</fullName>
    </recommendedName>
</protein>
<evidence type="ECO:0000256" key="4">
    <source>
        <dbReference type="ARBA" id="ARBA00011529"/>
    </source>
</evidence>
<comment type="similarity">
    <text evidence="3">Belongs to the PstS family.</text>
</comment>
<evidence type="ECO:0000256" key="9">
    <source>
        <dbReference type="SAM" id="Phobius"/>
    </source>
</evidence>
<dbReference type="InterPro" id="IPR024370">
    <property type="entry name" value="PBP_domain"/>
</dbReference>
<evidence type="ECO:0000256" key="8">
    <source>
        <dbReference type="ARBA" id="ARBA00023288"/>
    </source>
</evidence>
<feature type="transmembrane region" description="Helical" evidence="9">
    <location>
        <begin position="65"/>
        <end position="85"/>
    </location>
</feature>
<evidence type="ECO:0000256" key="6">
    <source>
        <dbReference type="ARBA" id="ARBA00022729"/>
    </source>
</evidence>
<accession>A0A2N0Z5E6</accession>
<comment type="subcellular location">
    <subcellularLocation>
        <location evidence="2">Cell membrane</location>
        <topology evidence="2">Lipid-anchor</topology>
    </subcellularLocation>
</comment>
<dbReference type="PANTHER" id="PTHR30570:SF1">
    <property type="entry name" value="PHOSPHATE-BINDING PROTEIN PSTS"/>
    <property type="match status" value="1"/>
</dbReference>
<feature type="transmembrane region" description="Helical" evidence="9">
    <location>
        <begin position="32"/>
        <end position="53"/>
    </location>
</feature>
<dbReference type="GO" id="GO:0006817">
    <property type="term" value="P:phosphate ion transport"/>
    <property type="evidence" value="ECO:0007669"/>
    <property type="project" value="UniProtKB-KW"/>
</dbReference>
<dbReference type="SUPFAM" id="SSF53850">
    <property type="entry name" value="Periplasmic binding protein-like II"/>
    <property type="match status" value="1"/>
</dbReference>
<dbReference type="OrthoDB" id="9790048at2"/>
<keyword evidence="7" id="KW-0564">Palmitate</keyword>
<evidence type="ECO:0000259" key="10">
    <source>
        <dbReference type="Pfam" id="PF12849"/>
    </source>
</evidence>
<keyword evidence="8" id="KW-0449">Lipoprotein</keyword>
<dbReference type="EMBL" id="PISE01000011">
    <property type="protein sequence ID" value="PKG24738.1"/>
    <property type="molecule type" value="Genomic_DNA"/>
</dbReference>
<feature type="domain" description="PBP" evidence="10">
    <location>
        <begin position="130"/>
        <end position="366"/>
    </location>
</feature>
<name>A0A2N0Z5E6_9BACI</name>
<organism evidence="11 12">
    <name type="scientific">Niallia nealsonii</name>
    <dbReference type="NCBI Taxonomy" id="115979"/>
    <lineage>
        <taxon>Bacteria</taxon>
        <taxon>Bacillati</taxon>
        <taxon>Bacillota</taxon>
        <taxon>Bacilli</taxon>
        <taxon>Bacillales</taxon>
        <taxon>Bacillaceae</taxon>
        <taxon>Niallia</taxon>
    </lineage>
</organism>
<keyword evidence="9" id="KW-0812">Transmembrane</keyword>
<evidence type="ECO:0000256" key="7">
    <source>
        <dbReference type="ARBA" id="ARBA00023139"/>
    </source>
</evidence>
<dbReference type="Gene3D" id="3.40.190.10">
    <property type="entry name" value="Periplasmic binding protein-like II"/>
    <property type="match status" value="2"/>
</dbReference>
<keyword evidence="5" id="KW-0813">Transport</keyword>
<dbReference type="InterPro" id="IPR050811">
    <property type="entry name" value="Phosphate_ABC_transporter"/>
</dbReference>
<gene>
    <name evidence="11" type="ORF">CWS01_05675</name>
</gene>
<evidence type="ECO:0000313" key="11">
    <source>
        <dbReference type="EMBL" id="PKG24738.1"/>
    </source>
</evidence>
<dbReference type="AlphaFoldDB" id="A0A2N0Z5E6"/>
<reference evidence="11 12" key="1">
    <citation type="journal article" date="2003" name="Int. J. Syst. Evol. Microbiol.">
        <title>Bacillus nealsonii sp. nov., isolated from a spacecraft-assembly facility, whose spores are gamma-radiation resistant.</title>
        <authorList>
            <person name="Venkateswaran K."/>
            <person name="Kempf M."/>
            <person name="Chen F."/>
            <person name="Satomi M."/>
            <person name="Nicholson W."/>
            <person name="Kern R."/>
        </authorList>
    </citation>
    <scope>NUCLEOTIDE SEQUENCE [LARGE SCALE GENOMIC DNA]</scope>
    <source>
        <strain evidence="11 12">FO-92</strain>
    </source>
</reference>
<keyword evidence="9" id="KW-0472">Membrane</keyword>
<feature type="transmembrane region" description="Helical" evidence="9">
    <location>
        <begin position="7"/>
        <end position="26"/>
    </location>
</feature>
<dbReference type="Pfam" id="PF12849">
    <property type="entry name" value="PBP_like_2"/>
    <property type="match status" value="1"/>
</dbReference>
<sequence>MKSFGAILTVVIVGFAGFIATIIASLSRNAEFYVPMVLAITIGLIILILLAIYGQLKKKMPRISAIVFFSVSAVLIISYEGYQAYLKSLEVVSNQDVDLSEYRPFAKNTKAVSLEDNSTYKIKENLPMLDGATALYPVYSAFVQAVYPKQNYPLEESQVVSSQTSTAFDRLVNGDADIVFMAHPSENQMKSAKEQGVELKLTPIGREAFVFFVHDKNRVKKLSIKQIQGIYSGQIKNWKEVGGNDEKIRAFQRPEESGSQSALIRLMDGIPLMNPPSEDIVTGMGGIITETTNYRNKTNAIGFSFRKFSEEMVQNGKIKNIAVEGVLPTKENIQNEIYPIVAEFYAITAGSDNPHIEEFIKWIQSEQGQEIVEKTGYISLNN</sequence>
<evidence type="ECO:0000256" key="3">
    <source>
        <dbReference type="ARBA" id="ARBA00008725"/>
    </source>
</evidence>
<dbReference type="RefSeq" id="WP_101176208.1">
    <property type="nucleotide sequence ID" value="NZ_PISE01000011.1"/>
</dbReference>
<dbReference type="GO" id="GO:0005886">
    <property type="term" value="C:plasma membrane"/>
    <property type="evidence" value="ECO:0007669"/>
    <property type="project" value="UniProtKB-SubCell"/>
</dbReference>
<comment type="caution">
    <text evidence="11">The sequence shown here is derived from an EMBL/GenBank/DDBJ whole genome shotgun (WGS) entry which is preliminary data.</text>
</comment>
<keyword evidence="6" id="KW-0732">Signal</keyword>
<keyword evidence="5" id="KW-0592">Phosphate transport</keyword>
<evidence type="ECO:0000256" key="2">
    <source>
        <dbReference type="ARBA" id="ARBA00004193"/>
    </source>
</evidence>
<comment type="subunit">
    <text evidence="4">The complex is composed of two ATP-binding proteins (PstB), two transmembrane proteins (PstC and PstA) and a solute-binding protein (PstS).</text>
</comment>
<evidence type="ECO:0000313" key="12">
    <source>
        <dbReference type="Proteomes" id="UP000233375"/>
    </source>
</evidence>
<dbReference type="Proteomes" id="UP000233375">
    <property type="component" value="Unassembled WGS sequence"/>
</dbReference>